<evidence type="ECO:0000313" key="4">
    <source>
        <dbReference type="Proteomes" id="UP000523279"/>
    </source>
</evidence>
<evidence type="ECO:0000259" key="2">
    <source>
        <dbReference type="Pfam" id="PF16043"/>
    </source>
</evidence>
<gene>
    <name evidence="3" type="primary">Qrich2_1</name>
    <name evidence="3" type="ORF">DICEXI_R04006</name>
</gene>
<dbReference type="EMBL" id="VWZP01007510">
    <property type="protein sequence ID" value="NXH46646.1"/>
    <property type="molecule type" value="Genomic_DNA"/>
</dbReference>
<keyword evidence="1" id="KW-0175">Coiled coil</keyword>
<dbReference type="AlphaFoldDB" id="A0A7K9KA02"/>
<feature type="domain" description="DUF4795" evidence="2">
    <location>
        <begin position="1"/>
        <end position="180"/>
    </location>
</feature>
<dbReference type="Proteomes" id="UP000523279">
    <property type="component" value="Unassembled WGS sequence"/>
</dbReference>
<evidence type="ECO:0000256" key="1">
    <source>
        <dbReference type="SAM" id="Coils"/>
    </source>
</evidence>
<sequence length="181" mass="20928">DQERLHYMEATVVQIQRDCEKLNVISGTLQKDSEQKQKDIEMLFQSLEKLQKEKADEQDMLAVMDVKADKAALGSKVNCSQFEANMERLDERMEDLQSQISGQEQHWNEVQQQLSNAMEEKLDRLELKTFSNQMEEMWKRSINELKNKTEGDTGAGIKKQLPVPFTCLSCDRMLTVQVPGQ</sequence>
<feature type="coiled-coil region" evidence="1">
    <location>
        <begin position="33"/>
        <end position="128"/>
    </location>
</feature>
<proteinExistence type="predicted"/>
<feature type="non-terminal residue" evidence="3">
    <location>
        <position position="1"/>
    </location>
</feature>
<dbReference type="Pfam" id="PF16043">
    <property type="entry name" value="DUF4795"/>
    <property type="match status" value="1"/>
</dbReference>
<reference evidence="3 4" key="1">
    <citation type="submission" date="2019-09" db="EMBL/GenBank/DDBJ databases">
        <title>Bird 10,000 Genomes (B10K) Project - Family phase.</title>
        <authorList>
            <person name="Zhang G."/>
        </authorList>
    </citation>
    <scope>NUCLEOTIDE SEQUENCE [LARGE SCALE GENOMIC DNA]</scope>
    <source>
        <strain evidence="3">B10K-DU-001-34</strain>
        <tissue evidence="3">Muscle</tissue>
    </source>
</reference>
<dbReference type="PANTHER" id="PTHR46766:SF1">
    <property type="entry name" value="GLUTAMINE-RICH PROTEIN 2"/>
    <property type="match status" value="1"/>
</dbReference>
<keyword evidence="4" id="KW-1185">Reference proteome</keyword>
<dbReference type="PANTHER" id="PTHR46766">
    <property type="entry name" value="GLUTAMINE-RICH PROTEIN 2"/>
    <property type="match status" value="1"/>
</dbReference>
<accession>A0A7K9KA02</accession>
<protein>
    <submittedName>
        <fullName evidence="3">QRIC2 protein</fullName>
    </submittedName>
</protein>
<feature type="non-terminal residue" evidence="3">
    <location>
        <position position="181"/>
    </location>
</feature>
<name>A0A7K9KA02_9PASE</name>
<organism evidence="3 4">
    <name type="scientific">Dicaeum eximium</name>
    <dbReference type="NCBI Taxonomy" id="667154"/>
    <lineage>
        <taxon>Eukaryota</taxon>
        <taxon>Metazoa</taxon>
        <taxon>Chordata</taxon>
        <taxon>Craniata</taxon>
        <taxon>Vertebrata</taxon>
        <taxon>Euteleostomi</taxon>
        <taxon>Archelosauria</taxon>
        <taxon>Archosauria</taxon>
        <taxon>Dinosauria</taxon>
        <taxon>Saurischia</taxon>
        <taxon>Theropoda</taxon>
        <taxon>Coelurosauria</taxon>
        <taxon>Aves</taxon>
        <taxon>Neognathae</taxon>
        <taxon>Neoaves</taxon>
        <taxon>Telluraves</taxon>
        <taxon>Australaves</taxon>
        <taxon>Passeriformes</taxon>
        <taxon>Passeroidea</taxon>
        <taxon>Dicaeidae</taxon>
        <taxon>Dicaeum</taxon>
    </lineage>
</organism>
<evidence type="ECO:0000313" key="3">
    <source>
        <dbReference type="EMBL" id="NXH46646.1"/>
    </source>
</evidence>
<dbReference type="InterPro" id="IPR032013">
    <property type="entry name" value="DUF4795"/>
</dbReference>
<comment type="caution">
    <text evidence="3">The sequence shown here is derived from an EMBL/GenBank/DDBJ whole genome shotgun (WGS) entry which is preliminary data.</text>
</comment>